<dbReference type="Proteomes" id="UP001632038">
    <property type="component" value="Unassembled WGS sequence"/>
</dbReference>
<dbReference type="SUPFAM" id="SSF48439">
    <property type="entry name" value="Protein prenylyltransferase"/>
    <property type="match status" value="1"/>
</dbReference>
<proteinExistence type="predicted"/>
<evidence type="ECO:0000313" key="1">
    <source>
        <dbReference type="EMBL" id="KAL3615513.1"/>
    </source>
</evidence>
<evidence type="ECO:0000313" key="2">
    <source>
        <dbReference type="Proteomes" id="UP001632038"/>
    </source>
</evidence>
<comment type="caution">
    <text evidence="1">The sequence shown here is derived from an EMBL/GenBank/DDBJ whole genome shotgun (WGS) entry which is preliminary data.</text>
</comment>
<accession>A0ABD3BE76</accession>
<dbReference type="Gene3D" id="1.25.40.120">
    <property type="entry name" value="Protein prenylyltransferase"/>
    <property type="match status" value="1"/>
</dbReference>
<dbReference type="EMBL" id="JAVIJP010000100">
    <property type="protein sequence ID" value="KAL3615513.1"/>
    <property type="molecule type" value="Genomic_DNA"/>
</dbReference>
<reference evidence="2" key="1">
    <citation type="journal article" date="2024" name="IScience">
        <title>Strigolactones Initiate the Formation of Haustorium-like Structures in Castilleja.</title>
        <authorList>
            <person name="Buerger M."/>
            <person name="Peterson D."/>
            <person name="Chory J."/>
        </authorList>
    </citation>
    <scope>NUCLEOTIDE SEQUENCE [LARGE SCALE GENOMIC DNA]</scope>
</reference>
<name>A0ABD3BE76_9LAMI</name>
<keyword evidence="2" id="KW-1185">Reference proteome</keyword>
<protein>
    <submittedName>
        <fullName evidence="1">Uncharacterized protein</fullName>
    </submittedName>
</protein>
<dbReference type="AlphaFoldDB" id="A0ABD3BE76"/>
<organism evidence="1 2">
    <name type="scientific">Castilleja foliolosa</name>
    <dbReference type="NCBI Taxonomy" id="1961234"/>
    <lineage>
        <taxon>Eukaryota</taxon>
        <taxon>Viridiplantae</taxon>
        <taxon>Streptophyta</taxon>
        <taxon>Embryophyta</taxon>
        <taxon>Tracheophyta</taxon>
        <taxon>Spermatophyta</taxon>
        <taxon>Magnoliopsida</taxon>
        <taxon>eudicotyledons</taxon>
        <taxon>Gunneridae</taxon>
        <taxon>Pentapetalae</taxon>
        <taxon>asterids</taxon>
        <taxon>lamiids</taxon>
        <taxon>Lamiales</taxon>
        <taxon>Orobanchaceae</taxon>
        <taxon>Pedicularideae</taxon>
        <taxon>Castillejinae</taxon>
        <taxon>Castilleja</taxon>
    </lineage>
</organism>
<sequence>MQQQTMSLNSLLKSYPITLTTITPGLTDRYFVLQKHLKWHKTRGNEVKYAIAAIHAEPENEMPWMYLKCLVSGTNYQVLNDSSTFVLSNVVRHIKEGKVDLRDDAYVKKRVVNALMMVLFAVRSQTEQL</sequence>
<gene>
    <name evidence="1" type="ORF">CASFOL_041174</name>
</gene>